<dbReference type="Proteomes" id="UP001359485">
    <property type="component" value="Unassembled WGS sequence"/>
</dbReference>
<feature type="compositionally biased region" description="Basic and acidic residues" evidence="1">
    <location>
        <begin position="65"/>
        <end position="75"/>
    </location>
</feature>
<feature type="region of interest" description="Disordered" evidence="1">
    <location>
        <begin position="65"/>
        <end position="88"/>
    </location>
</feature>
<reference evidence="2 3" key="1">
    <citation type="submission" date="2023-09" db="EMBL/GenBank/DDBJ databases">
        <title>Genomes of two closely related lineages of the louse Polyplax serrata with different host specificities.</title>
        <authorList>
            <person name="Martinu J."/>
            <person name="Tarabai H."/>
            <person name="Stefka J."/>
            <person name="Hypsa V."/>
        </authorList>
    </citation>
    <scope>NUCLEOTIDE SEQUENCE [LARGE SCALE GENOMIC DNA]</scope>
    <source>
        <strain evidence="2">98ZLc_SE</strain>
    </source>
</reference>
<evidence type="ECO:0000256" key="1">
    <source>
        <dbReference type="SAM" id="MobiDB-lite"/>
    </source>
</evidence>
<dbReference type="EMBL" id="JAWJWF010000005">
    <property type="protein sequence ID" value="KAK6632063.1"/>
    <property type="molecule type" value="Genomic_DNA"/>
</dbReference>
<comment type="caution">
    <text evidence="2">The sequence shown here is derived from an EMBL/GenBank/DDBJ whole genome shotgun (WGS) entry which is preliminary data.</text>
</comment>
<organism evidence="2 3">
    <name type="scientific">Polyplax serrata</name>
    <name type="common">Common mouse louse</name>
    <dbReference type="NCBI Taxonomy" id="468196"/>
    <lineage>
        <taxon>Eukaryota</taxon>
        <taxon>Metazoa</taxon>
        <taxon>Ecdysozoa</taxon>
        <taxon>Arthropoda</taxon>
        <taxon>Hexapoda</taxon>
        <taxon>Insecta</taxon>
        <taxon>Pterygota</taxon>
        <taxon>Neoptera</taxon>
        <taxon>Paraneoptera</taxon>
        <taxon>Psocodea</taxon>
        <taxon>Troctomorpha</taxon>
        <taxon>Phthiraptera</taxon>
        <taxon>Anoplura</taxon>
        <taxon>Polyplacidae</taxon>
        <taxon>Polyplax</taxon>
    </lineage>
</organism>
<gene>
    <name evidence="2" type="ORF">RUM44_007093</name>
</gene>
<feature type="compositionally biased region" description="Basic and acidic residues" evidence="1">
    <location>
        <begin position="19"/>
        <end position="43"/>
    </location>
</feature>
<evidence type="ECO:0000313" key="2">
    <source>
        <dbReference type="EMBL" id="KAK6632063.1"/>
    </source>
</evidence>
<feature type="compositionally biased region" description="Basic residues" evidence="1">
    <location>
        <begin position="79"/>
        <end position="88"/>
    </location>
</feature>
<protein>
    <submittedName>
        <fullName evidence="2">Uncharacterized protein</fullName>
    </submittedName>
</protein>
<accession>A0ABR1AZS4</accession>
<proteinExistence type="predicted"/>
<keyword evidence="3" id="KW-1185">Reference proteome</keyword>
<name>A0ABR1AZS4_POLSC</name>
<sequence>MRENTVGLKEMIKPKRLREKGEFYDPDRNKDSLSAEGDSDRIAGMKRSSVNKSCPISYAVSNWKEHGSPKGEKPVIKCKSLKKKYPSG</sequence>
<feature type="region of interest" description="Disordered" evidence="1">
    <location>
        <begin position="19"/>
        <end position="46"/>
    </location>
</feature>
<evidence type="ECO:0000313" key="3">
    <source>
        <dbReference type="Proteomes" id="UP001359485"/>
    </source>
</evidence>